<organism evidence="11 12">
    <name type="scientific">Thermocoleostomius sinensis A174</name>
    <dbReference type="NCBI Taxonomy" id="2016057"/>
    <lineage>
        <taxon>Bacteria</taxon>
        <taxon>Bacillati</taxon>
        <taxon>Cyanobacteriota</taxon>
        <taxon>Cyanophyceae</taxon>
        <taxon>Oculatellales</taxon>
        <taxon>Oculatellaceae</taxon>
        <taxon>Thermocoleostomius</taxon>
    </lineage>
</organism>
<dbReference type="SMART" id="SM00388">
    <property type="entry name" value="HisKA"/>
    <property type="match status" value="1"/>
</dbReference>
<dbReference type="InterPro" id="IPR004358">
    <property type="entry name" value="Sig_transdc_His_kin-like_C"/>
</dbReference>
<dbReference type="InterPro" id="IPR050351">
    <property type="entry name" value="BphY/WalK/GraS-like"/>
</dbReference>
<dbReference type="GO" id="GO:0005524">
    <property type="term" value="F:ATP binding"/>
    <property type="evidence" value="ECO:0007669"/>
    <property type="project" value="UniProtKB-KW"/>
</dbReference>
<dbReference type="InterPro" id="IPR007891">
    <property type="entry name" value="CHASE3"/>
</dbReference>
<dbReference type="InterPro" id="IPR003594">
    <property type="entry name" value="HATPase_dom"/>
</dbReference>
<dbReference type="GO" id="GO:0000155">
    <property type="term" value="F:phosphorelay sensor kinase activity"/>
    <property type="evidence" value="ECO:0007669"/>
    <property type="project" value="InterPro"/>
</dbReference>
<dbReference type="InterPro" id="IPR036890">
    <property type="entry name" value="HATPase_C_sf"/>
</dbReference>
<dbReference type="Pfam" id="PF05227">
    <property type="entry name" value="CHASE3"/>
    <property type="match status" value="1"/>
</dbReference>
<dbReference type="KEGG" id="tsin:OXH18_05420"/>
<dbReference type="InterPro" id="IPR000014">
    <property type="entry name" value="PAS"/>
</dbReference>
<dbReference type="PROSITE" id="PS50112">
    <property type="entry name" value="PAS"/>
    <property type="match status" value="1"/>
</dbReference>
<dbReference type="InterPro" id="IPR036097">
    <property type="entry name" value="HisK_dim/P_sf"/>
</dbReference>
<evidence type="ECO:0000256" key="1">
    <source>
        <dbReference type="ARBA" id="ARBA00000085"/>
    </source>
</evidence>
<dbReference type="AlphaFoldDB" id="A0A9E8ZEN3"/>
<dbReference type="CDD" id="cd00082">
    <property type="entry name" value="HisKA"/>
    <property type="match status" value="1"/>
</dbReference>
<feature type="domain" description="Histidine kinase" evidence="9">
    <location>
        <begin position="395"/>
        <end position="605"/>
    </location>
</feature>
<dbReference type="PANTHER" id="PTHR42878:SF15">
    <property type="entry name" value="BACTERIOPHYTOCHROME"/>
    <property type="match status" value="1"/>
</dbReference>
<keyword evidence="11" id="KW-0547">Nucleotide-binding</keyword>
<reference evidence="11" key="1">
    <citation type="submission" date="2022-12" db="EMBL/GenBank/DDBJ databases">
        <title>Polyphasic identification of a Novel Hot-Spring Cyanobacterium Ocullathermofonsia sinensis gen nov. sp. nov. and Genomic Insights on its Adaptations to the Thermal Habitat.</title>
        <authorList>
            <person name="Daroch M."/>
            <person name="Tang J."/>
            <person name="Jiang Y."/>
        </authorList>
    </citation>
    <scope>NUCLEOTIDE SEQUENCE</scope>
    <source>
        <strain evidence="11">PKUAC-SCTA174</strain>
    </source>
</reference>
<evidence type="ECO:0000259" key="10">
    <source>
        <dbReference type="PROSITE" id="PS50112"/>
    </source>
</evidence>
<sequence>MRFAVLAAPFRRLGNLWTDLSVRRKGTVVVAIPSACLLITVGAWIWSRHALQEIRVAIDYSESLIQRSDRLLITLLDAETGVRGYALTSDPTFLEPYNQAQGALEQELIQFEQTLRADDPDRLALFQDMTAAVARKMERLETTLSDIEASLQSPTPTVSVPLFYQEKEAMDTVRRLVAGFQQNEQQVLDNYEQQRQQVTDLTTLVLWLTILVSLVSFLATVFLFTYLDRTLRNRDVLLQENKELLQAILSHVVDGMVTLDAQGKIELFNPSAATMFGYGVEDVVGQDLGLLLDQPLPDAMETNGGQEVVAPWHRSKWQTKGRSKAGTVFPVEVSISDVQLDDRRIVIIRDISEFEQIEAKLQARADELARLTTMLAQTNTALEHRNRELEQFAYVASHDLKAPLRAIANLSEWIEEDLGGQLPDENQHQMRLLRGRVLRMEALINGLLEYSRIGRTQSSVDKVAVADIIADVIDSLDPPNSFTIDVAPNLPTLETKAVLLRQVFANLIGNAIKHHNRSNGHIQISAQEQEDSYKFAVSDDGPGIAAEYHDKVFVIFQTLQARDTKESTGIGLSIVKKIVEAEGGTVRLESQEGNGSTFSFTWPKQ</sequence>
<accession>A0A9E8ZEN3</accession>
<evidence type="ECO:0000256" key="2">
    <source>
        <dbReference type="ARBA" id="ARBA00012438"/>
    </source>
</evidence>
<dbReference type="SUPFAM" id="SSF47384">
    <property type="entry name" value="Homodimeric domain of signal transducing histidine kinase"/>
    <property type="match status" value="1"/>
</dbReference>
<name>A0A9E8ZEN3_9CYAN</name>
<proteinExistence type="predicted"/>
<dbReference type="PROSITE" id="PS50109">
    <property type="entry name" value="HIS_KIN"/>
    <property type="match status" value="1"/>
</dbReference>
<keyword evidence="5" id="KW-0418">Kinase</keyword>
<dbReference type="Gene3D" id="3.30.565.10">
    <property type="entry name" value="Histidine kinase-like ATPase, C-terminal domain"/>
    <property type="match status" value="1"/>
</dbReference>
<keyword evidence="8" id="KW-0812">Transmembrane</keyword>
<dbReference type="InterPro" id="IPR035965">
    <property type="entry name" value="PAS-like_dom_sf"/>
</dbReference>
<dbReference type="RefSeq" id="WP_268611385.1">
    <property type="nucleotide sequence ID" value="NZ_CP113797.1"/>
</dbReference>
<keyword evidence="6" id="KW-0902">Two-component regulatory system</keyword>
<dbReference type="GO" id="GO:0016020">
    <property type="term" value="C:membrane"/>
    <property type="evidence" value="ECO:0007669"/>
    <property type="project" value="UniProtKB-SubCell"/>
</dbReference>
<dbReference type="CDD" id="cd19410">
    <property type="entry name" value="HK9-like_sensor"/>
    <property type="match status" value="1"/>
</dbReference>
<feature type="transmembrane region" description="Helical" evidence="8">
    <location>
        <begin position="204"/>
        <end position="227"/>
    </location>
</feature>
<dbReference type="PRINTS" id="PR00344">
    <property type="entry name" value="BCTRLSENSOR"/>
</dbReference>
<dbReference type="EC" id="2.7.13.3" evidence="2"/>
<evidence type="ECO:0000256" key="6">
    <source>
        <dbReference type="ARBA" id="ARBA00023012"/>
    </source>
</evidence>
<dbReference type="InterPro" id="IPR003661">
    <property type="entry name" value="HisK_dim/P_dom"/>
</dbReference>
<evidence type="ECO:0000256" key="5">
    <source>
        <dbReference type="ARBA" id="ARBA00022777"/>
    </source>
</evidence>
<comment type="catalytic activity">
    <reaction evidence="1">
        <text>ATP + protein L-histidine = ADP + protein N-phospho-L-histidine.</text>
        <dbReference type="EC" id="2.7.13.3"/>
    </reaction>
</comment>
<dbReference type="SUPFAM" id="SSF55785">
    <property type="entry name" value="PYP-like sensor domain (PAS domain)"/>
    <property type="match status" value="1"/>
</dbReference>
<evidence type="ECO:0000256" key="8">
    <source>
        <dbReference type="SAM" id="Phobius"/>
    </source>
</evidence>
<keyword evidence="4" id="KW-0808">Transferase</keyword>
<dbReference type="Proteomes" id="UP001163152">
    <property type="component" value="Chromosome"/>
</dbReference>
<keyword evidence="8" id="KW-1133">Transmembrane helix</keyword>
<dbReference type="EMBL" id="CP113797">
    <property type="protein sequence ID" value="WAL61431.1"/>
    <property type="molecule type" value="Genomic_DNA"/>
</dbReference>
<evidence type="ECO:0000256" key="3">
    <source>
        <dbReference type="ARBA" id="ARBA00022553"/>
    </source>
</evidence>
<dbReference type="InterPro" id="IPR005467">
    <property type="entry name" value="His_kinase_dom"/>
</dbReference>
<dbReference type="CDD" id="cd00130">
    <property type="entry name" value="PAS"/>
    <property type="match status" value="1"/>
</dbReference>
<dbReference type="GO" id="GO:0000156">
    <property type="term" value="F:phosphorelay response regulator activity"/>
    <property type="evidence" value="ECO:0007669"/>
    <property type="project" value="TreeGrafter"/>
</dbReference>
<dbReference type="Pfam" id="PF00512">
    <property type="entry name" value="HisKA"/>
    <property type="match status" value="1"/>
</dbReference>
<keyword evidence="3" id="KW-0597">Phosphoprotein</keyword>
<dbReference type="Pfam" id="PF02518">
    <property type="entry name" value="HATPase_c"/>
    <property type="match status" value="1"/>
</dbReference>
<evidence type="ECO:0000256" key="4">
    <source>
        <dbReference type="ARBA" id="ARBA00022679"/>
    </source>
</evidence>
<feature type="transmembrane region" description="Helical" evidence="8">
    <location>
        <begin position="26"/>
        <end position="46"/>
    </location>
</feature>
<evidence type="ECO:0000313" key="12">
    <source>
        <dbReference type="Proteomes" id="UP001163152"/>
    </source>
</evidence>
<dbReference type="NCBIfam" id="TIGR00229">
    <property type="entry name" value="sensory_box"/>
    <property type="match status" value="1"/>
</dbReference>
<keyword evidence="11" id="KW-0067">ATP-binding</keyword>
<dbReference type="PANTHER" id="PTHR42878">
    <property type="entry name" value="TWO-COMPONENT HISTIDINE KINASE"/>
    <property type="match status" value="1"/>
</dbReference>
<dbReference type="Pfam" id="PF13426">
    <property type="entry name" value="PAS_9"/>
    <property type="match status" value="1"/>
</dbReference>
<gene>
    <name evidence="11" type="ORF">OXH18_05420</name>
</gene>
<feature type="domain" description="PAS" evidence="10">
    <location>
        <begin position="241"/>
        <end position="301"/>
    </location>
</feature>
<dbReference type="GO" id="GO:0007234">
    <property type="term" value="P:osmosensory signaling via phosphorelay pathway"/>
    <property type="evidence" value="ECO:0007669"/>
    <property type="project" value="TreeGrafter"/>
</dbReference>
<keyword evidence="7 8" id="KW-0472">Membrane</keyword>
<dbReference type="GO" id="GO:0030295">
    <property type="term" value="F:protein kinase activator activity"/>
    <property type="evidence" value="ECO:0007669"/>
    <property type="project" value="TreeGrafter"/>
</dbReference>
<protein>
    <recommendedName>
        <fullName evidence="2">histidine kinase</fullName>
        <ecNumber evidence="2">2.7.13.3</ecNumber>
    </recommendedName>
</protein>
<dbReference type="SMART" id="SM00387">
    <property type="entry name" value="HATPase_c"/>
    <property type="match status" value="1"/>
</dbReference>
<dbReference type="SUPFAM" id="SSF55874">
    <property type="entry name" value="ATPase domain of HSP90 chaperone/DNA topoisomerase II/histidine kinase"/>
    <property type="match status" value="1"/>
</dbReference>
<evidence type="ECO:0000313" key="11">
    <source>
        <dbReference type="EMBL" id="WAL61431.1"/>
    </source>
</evidence>
<dbReference type="Gene3D" id="3.30.450.20">
    <property type="entry name" value="PAS domain"/>
    <property type="match status" value="1"/>
</dbReference>
<evidence type="ECO:0000256" key="7">
    <source>
        <dbReference type="ARBA" id="ARBA00023136"/>
    </source>
</evidence>
<evidence type="ECO:0000259" key="9">
    <source>
        <dbReference type="PROSITE" id="PS50109"/>
    </source>
</evidence>
<keyword evidence="12" id="KW-1185">Reference proteome</keyword>
<dbReference type="SMART" id="SM00091">
    <property type="entry name" value="PAS"/>
    <property type="match status" value="1"/>
</dbReference>
<dbReference type="Gene3D" id="1.10.287.130">
    <property type="match status" value="1"/>
</dbReference>